<feature type="non-terminal residue" evidence="2">
    <location>
        <position position="72"/>
    </location>
</feature>
<dbReference type="EMBL" id="AHZU02000618">
    <property type="protein sequence ID" value="KFG42229.1"/>
    <property type="molecule type" value="Genomic_DNA"/>
</dbReference>
<evidence type="ECO:0000313" key="2">
    <source>
        <dbReference type="EMBL" id="KFG42229.1"/>
    </source>
</evidence>
<comment type="similarity">
    <text evidence="1">Belongs to the VPS13 family.</text>
</comment>
<dbReference type="InterPro" id="IPR026847">
    <property type="entry name" value="VPS13"/>
</dbReference>
<proteinExistence type="inferred from homology"/>
<organism evidence="2 3">
    <name type="scientific">Toxoplasma gondii GAB2-2007-GAL-DOM2</name>
    <dbReference type="NCBI Taxonomy" id="1130820"/>
    <lineage>
        <taxon>Eukaryota</taxon>
        <taxon>Sar</taxon>
        <taxon>Alveolata</taxon>
        <taxon>Apicomplexa</taxon>
        <taxon>Conoidasida</taxon>
        <taxon>Coccidia</taxon>
        <taxon>Eucoccidiorida</taxon>
        <taxon>Eimeriorina</taxon>
        <taxon>Sarcocystidae</taxon>
        <taxon>Toxoplasma</taxon>
    </lineage>
</organism>
<dbReference type="VEuPathDB" id="ToxoDB:TGDOM2_357290"/>
<name>A0A086KCW1_TOXGO</name>
<dbReference type="GO" id="GO:0006623">
    <property type="term" value="P:protein targeting to vacuole"/>
    <property type="evidence" value="ECO:0007669"/>
    <property type="project" value="TreeGrafter"/>
</dbReference>
<reference evidence="2 3" key="1">
    <citation type="submission" date="2014-02" db="EMBL/GenBank/DDBJ databases">
        <authorList>
            <person name="Sibley D."/>
            <person name="Venepally P."/>
            <person name="Karamycheva S."/>
            <person name="Hadjithomas M."/>
            <person name="Khan A."/>
            <person name="Brunk B."/>
            <person name="Roos D."/>
            <person name="Caler E."/>
            <person name="Lorenzi H."/>
        </authorList>
    </citation>
    <scope>NUCLEOTIDE SEQUENCE [LARGE SCALE GENOMIC DNA]</scope>
    <source>
        <strain evidence="2 3">GAB2-2007-GAL-DOM2</strain>
    </source>
</reference>
<dbReference type="AlphaFoldDB" id="A0A086KCW1"/>
<dbReference type="Proteomes" id="UP000028837">
    <property type="component" value="Unassembled WGS sequence"/>
</dbReference>
<accession>A0A086KCW1</accession>
<dbReference type="PANTHER" id="PTHR16166:SF93">
    <property type="entry name" value="INTERMEMBRANE LIPID TRANSFER PROTEIN VPS13"/>
    <property type="match status" value="1"/>
</dbReference>
<dbReference type="PANTHER" id="PTHR16166">
    <property type="entry name" value="VACUOLAR PROTEIN SORTING-ASSOCIATED PROTEIN VPS13"/>
    <property type="match status" value="1"/>
</dbReference>
<sequence>MAELGISLISESLRQELCFAELSQVALGFQQKGERQKLLIRLADIQIDNQLANAQKPVLLANRGGAGNSQED</sequence>
<evidence type="ECO:0000256" key="1">
    <source>
        <dbReference type="ARBA" id="ARBA00006545"/>
    </source>
</evidence>
<evidence type="ECO:0000313" key="3">
    <source>
        <dbReference type="Proteomes" id="UP000028837"/>
    </source>
</evidence>
<gene>
    <name evidence="2" type="ORF">TGDOM2_357290</name>
</gene>
<dbReference type="GO" id="GO:0045053">
    <property type="term" value="P:protein retention in Golgi apparatus"/>
    <property type="evidence" value="ECO:0007669"/>
    <property type="project" value="TreeGrafter"/>
</dbReference>
<protein>
    <submittedName>
        <fullName evidence="2">Uncharacterized protein</fullName>
    </submittedName>
</protein>
<comment type="caution">
    <text evidence="2">The sequence shown here is derived from an EMBL/GenBank/DDBJ whole genome shotgun (WGS) entry which is preliminary data.</text>
</comment>